<dbReference type="OrthoDB" id="6127728at2759"/>
<evidence type="ECO:0000259" key="1">
    <source>
        <dbReference type="Pfam" id="PF00619"/>
    </source>
</evidence>
<dbReference type="GO" id="GO:0042981">
    <property type="term" value="P:regulation of apoptotic process"/>
    <property type="evidence" value="ECO:0007669"/>
    <property type="project" value="InterPro"/>
</dbReference>
<dbReference type="KEGG" id="bgt:106064880"/>
<organism evidence="2 3">
    <name type="scientific">Biomphalaria glabrata</name>
    <name type="common">Bloodfluke planorb</name>
    <name type="synonym">Freshwater snail</name>
    <dbReference type="NCBI Taxonomy" id="6526"/>
    <lineage>
        <taxon>Eukaryota</taxon>
        <taxon>Metazoa</taxon>
        <taxon>Spiralia</taxon>
        <taxon>Lophotrochozoa</taxon>
        <taxon>Mollusca</taxon>
        <taxon>Gastropoda</taxon>
        <taxon>Heterobranchia</taxon>
        <taxon>Euthyneura</taxon>
        <taxon>Panpulmonata</taxon>
        <taxon>Hygrophila</taxon>
        <taxon>Lymnaeoidea</taxon>
        <taxon>Planorbidae</taxon>
        <taxon>Biomphalaria</taxon>
    </lineage>
</organism>
<accession>A0A2C9KX02</accession>
<proteinExistence type="predicted"/>
<name>A0A2C9KX02_BIOGL</name>
<protein>
    <recommendedName>
        <fullName evidence="1">CARD domain-containing protein</fullName>
    </recommendedName>
</protein>
<dbReference type="Proteomes" id="UP000076420">
    <property type="component" value="Unassembled WGS sequence"/>
</dbReference>
<dbReference type="CDD" id="cd01671">
    <property type="entry name" value="CARD"/>
    <property type="match status" value="1"/>
</dbReference>
<dbReference type="SUPFAM" id="SSF47986">
    <property type="entry name" value="DEATH domain"/>
    <property type="match status" value="1"/>
</dbReference>
<feature type="domain" description="CARD" evidence="1">
    <location>
        <begin position="6"/>
        <end position="76"/>
    </location>
</feature>
<dbReference type="VEuPathDB" id="VectorBase:BGLAX_028531"/>
<reference evidence="2" key="1">
    <citation type="submission" date="2020-05" db="UniProtKB">
        <authorList>
            <consortium name="EnsemblMetazoa"/>
        </authorList>
    </citation>
    <scope>IDENTIFICATION</scope>
    <source>
        <strain evidence="2">BB02</strain>
    </source>
</reference>
<dbReference type="EnsemblMetazoa" id="BGLB024527-RA">
    <property type="protein sequence ID" value="BGLB024527-PA"/>
    <property type="gene ID" value="BGLB024527"/>
</dbReference>
<sequence length="101" mass="11935">MNASDWEKLQRNWKELLEINPVCHIINHLFQEDVITLSEKKSIEKLKVFDKEMRKLLHLLKEKPEKCKHFLDALKADPVDKLIADKILETESKSDPSLRTK</sequence>
<dbReference type="Gene3D" id="1.10.533.10">
    <property type="entry name" value="Death Domain, Fas"/>
    <property type="match status" value="1"/>
</dbReference>
<evidence type="ECO:0000313" key="3">
    <source>
        <dbReference type="Proteomes" id="UP000076420"/>
    </source>
</evidence>
<evidence type="ECO:0000313" key="2">
    <source>
        <dbReference type="EnsemblMetazoa" id="BGLB024527-PA"/>
    </source>
</evidence>
<dbReference type="AlphaFoldDB" id="A0A2C9KX02"/>
<dbReference type="Pfam" id="PF00619">
    <property type="entry name" value="CARD"/>
    <property type="match status" value="1"/>
</dbReference>
<dbReference type="InterPro" id="IPR001315">
    <property type="entry name" value="CARD"/>
</dbReference>
<dbReference type="InterPro" id="IPR011029">
    <property type="entry name" value="DEATH-like_dom_sf"/>
</dbReference>
<dbReference type="VEuPathDB" id="VectorBase:BGLB024527"/>
<gene>
    <name evidence="2" type="primary">106064880</name>
</gene>